<evidence type="ECO:0000313" key="13">
    <source>
        <dbReference type="Proteomes" id="UP000029121"/>
    </source>
</evidence>
<dbReference type="InterPro" id="IPR003347">
    <property type="entry name" value="JmjC_dom"/>
</dbReference>
<comment type="cofactor">
    <cofactor evidence="1">
        <name>Fe(2+)</name>
        <dbReference type="ChEBI" id="CHEBI:29033"/>
    </cofactor>
</comment>
<dbReference type="EMBL" id="KB870806">
    <property type="protein sequence ID" value="EOA34557.1"/>
    <property type="molecule type" value="Genomic_DNA"/>
</dbReference>
<dbReference type="GO" id="GO:0016491">
    <property type="term" value="F:oxidoreductase activity"/>
    <property type="evidence" value="ECO:0007669"/>
    <property type="project" value="UniProtKB-KW"/>
</dbReference>
<evidence type="ECO:0000313" key="12">
    <source>
        <dbReference type="EMBL" id="EOA34557.1"/>
    </source>
</evidence>
<dbReference type="GO" id="GO:0003712">
    <property type="term" value="F:transcription coregulator activity"/>
    <property type="evidence" value="ECO:0007669"/>
    <property type="project" value="TreeGrafter"/>
</dbReference>
<proteinExistence type="inferred from homology"/>
<dbReference type="GO" id="GO:0008270">
    <property type="term" value="F:zinc ion binding"/>
    <property type="evidence" value="ECO:0007669"/>
    <property type="project" value="UniProtKB-KW"/>
</dbReference>
<comment type="subcellular location">
    <subcellularLocation>
        <location evidence="2">Nucleus</location>
    </subcellularLocation>
</comment>
<dbReference type="STRING" id="81985.R0GFG9"/>
<dbReference type="GO" id="GO:0032454">
    <property type="term" value="F:histone H3K9 demethylase activity"/>
    <property type="evidence" value="ECO:0007669"/>
    <property type="project" value="InterPro"/>
</dbReference>
<name>R0GFG9_9BRAS</name>
<keyword evidence="7" id="KW-0560">Oxidoreductase</keyword>
<dbReference type="InterPro" id="IPR045109">
    <property type="entry name" value="LSDs-like"/>
</dbReference>
<dbReference type="GO" id="GO:0000785">
    <property type="term" value="C:chromatin"/>
    <property type="evidence" value="ECO:0007669"/>
    <property type="project" value="TreeGrafter"/>
</dbReference>
<dbReference type="eggNOG" id="KOG1356">
    <property type="taxonomic scope" value="Eukaryota"/>
</dbReference>
<sequence>MEFGDAGIEGTLSWTIRKKRSLKPFKSRGFSSCRGDSDGLVVERNMKRRIKTCKVGASCDEVEVIPKSDEKEPCPEDDDCTLGDWMRRKILERGDKRKENVVEVRHKINSGKHFDDDDCTVANRLNSRKKRGRRQVELEEEEEWEEQLHLCELMRAISSSRRTHNLCSIGQENVIVVGPSHSRSPISDVSDPLLKNGVSFDFTNMKQEPKEGRVCHQCLKGGRITILMCSACEEKMYCLPCVRKWYPHLSKDDVVAKCPFCCKNCNCSKCLHSNGIIETSKRELSNSERRHHLQYLITLMLPFLSKLSESQNKEIEMEAKVQGVLPSEVDITKAESYADERVYCDHCATSIVDLHRSCPKCSFELCLKCCQEIREGSLSERPEMMLHYPDKGYGYMYGLDVAESSSSVTYEDKETDPSKTKWSLGDDGSITCAPEKLGGCGDCVLELTRILPQTWMSDLEHKAETVLASHNISPRMLNYVCSPLETEMTRKAASRTISNDNYLFCPKSLDVLKEEELVHFQEHWAKGEPVIVKNVLDNTPGLSWEPMVMWRALCENVNSPESSEMSQVRAMDCLSNCEVEINPRHFFEGYNNGRTYCNYWPAMLKLKDWPPSDKFEDLLPRHCDEFISALPFQEYSDPRSGILNIAAKLPEGVIKPDLGPKTYIAYGIPYELGRGDSVTKLHCDMSDAVNILTHTAEVTLSQEQISAIKTMKQKQKEQNKFEEHGTKDCSEMEEEMNLLKIPGTENGEKGSALWDIFRREDVAKLEEYLRKHCKEFRHTYCCPVTKVYHPIHDQTCYLTEEHKRKLKAEFGIEPWSFVQNLGEAVFIPAGCPHQVRNLKSCTKVAVDFVSPENIHECMRLTEEFRQLPKNHKAREDKLE</sequence>
<dbReference type="PANTHER" id="PTHR12549">
    <property type="entry name" value="JMJC DOMAIN-CONTAINING HISTONE DEMETHYLATION PROTEIN"/>
    <property type="match status" value="1"/>
</dbReference>
<dbReference type="GO" id="GO:0000118">
    <property type="term" value="C:histone deacetylase complex"/>
    <property type="evidence" value="ECO:0007669"/>
    <property type="project" value="TreeGrafter"/>
</dbReference>
<evidence type="ECO:0000256" key="3">
    <source>
        <dbReference type="ARBA" id="ARBA00006801"/>
    </source>
</evidence>
<reference evidence="13" key="1">
    <citation type="journal article" date="2013" name="Nat. Genet.">
        <title>The Capsella rubella genome and the genomic consequences of rapid mating system evolution.</title>
        <authorList>
            <person name="Slotte T."/>
            <person name="Hazzouri K.M."/>
            <person name="Agren J.A."/>
            <person name="Koenig D."/>
            <person name="Maumus F."/>
            <person name="Guo Y.L."/>
            <person name="Steige K."/>
            <person name="Platts A.E."/>
            <person name="Escobar J.S."/>
            <person name="Newman L.K."/>
            <person name="Wang W."/>
            <person name="Mandakova T."/>
            <person name="Vello E."/>
            <person name="Smith L.M."/>
            <person name="Henz S.R."/>
            <person name="Steffen J."/>
            <person name="Takuno S."/>
            <person name="Brandvain Y."/>
            <person name="Coop G."/>
            <person name="Andolfatto P."/>
            <person name="Hu T.T."/>
            <person name="Blanchette M."/>
            <person name="Clark R.M."/>
            <person name="Quesneville H."/>
            <person name="Nordborg M."/>
            <person name="Gaut B.S."/>
            <person name="Lysak M.A."/>
            <person name="Jenkins J."/>
            <person name="Grimwood J."/>
            <person name="Chapman J."/>
            <person name="Prochnik S."/>
            <person name="Shu S."/>
            <person name="Rokhsar D."/>
            <person name="Schmutz J."/>
            <person name="Weigel D."/>
            <person name="Wright S.I."/>
        </authorList>
    </citation>
    <scope>NUCLEOTIDE SEQUENCE [LARGE SCALE GENOMIC DNA]</scope>
    <source>
        <strain evidence="13">cv. Monte Gargano</strain>
    </source>
</reference>
<evidence type="ECO:0000256" key="6">
    <source>
        <dbReference type="ARBA" id="ARBA00022833"/>
    </source>
</evidence>
<accession>R0GFG9</accession>
<evidence type="ECO:0000256" key="9">
    <source>
        <dbReference type="ARBA" id="ARBA00023242"/>
    </source>
</evidence>
<comment type="similarity">
    <text evidence="3">Belongs to the JARID1 histone demethylase family.</text>
</comment>
<evidence type="ECO:0000256" key="7">
    <source>
        <dbReference type="ARBA" id="ARBA00023002"/>
    </source>
</evidence>
<comment type="function">
    <text evidence="10">May function as histone H3 lysine demethylase and be involved in regulation of gene expression.</text>
</comment>
<evidence type="ECO:0000256" key="4">
    <source>
        <dbReference type="ARBA" id="ARBA00022723"/>
    </source>
</evidence>
<keyword evidence="6" id="KW-0862">Zinc</keyword>
<dbReference type="FunFam" id="2.60.120.650:FF:000026">
    <property type="entry name" value="Transcription factor jumonji domain-containing protein"/>
    <property type="match status" value="1"/>
</dbReference>
<dbReference type="Proteomes" id="UP000029121">
    <property type="component" value="Unassembled WGS sequence"/>
</dbReference>
<feature type="non-terminal residue" evidence="12">
    <location>
        <position position="879"/>
    </location>
</feature>
<dbReference type="SUPFAM" id="SSF51197">
    <property type="entry name" value="Clavaminate synthase-like"/>
    <property type="match status" value="1"/>
</dbReference>
<dbReference type="GO" id="GO:0006357">
    <property type="term" value="P:regulation of transcription by RNA polymerase II"/>
    <property type="evidence" value="ECO:0007669"/>
    <property type="project" value="TreeGrafter"/>
</dbReference>
<keyword evidence="13" id="KW-1185">Reference proteome</keyword>
<dbReference type="CDD" id="cd02208">
    <property type="entry name" value="cupin_RmlC-like"/>
    <property type="match status" value="1"/>
</dbReference>
<keyword evidence="4" id="KW-0479">Metal-binding</keyword>
<evidence type="ECO:0000256" key="10">
    <source>
        <dbReference type="ARBA" id="ARBA00060112"/>
    </source>
</evidence>
<dbReference type="Pfam" id="PF02373">
    <property type="entry name" value="JmjC"/>
    <property type="match status" value="1"/>
</dbReference>
<dbReference type="PANTHER" id="PTHR12549:SF59">
    <property type="entry name" value="LYSINE-SPECIFIC DEMETHYLASE JMJ29"/>
    <property type="match status" value="1"/>
</dbReference>
<dbReference type="GO" id="GO:0031490">
    <property type="term" value="F:chromatin DNA binding"/>
    <property type="evidence" value="ECO:0007669"/>
    <property type="project" value="TreeGrafter"/>
</dbReference>
<dbReference type="AlphaFoldDB" id="R0GFG9"/>
<gene>
    <name evidence="12" type="ORF">CARUB_v10022109mg</name>
</gene>
<protein>
    <recommendedName>
        <fullName evidence="11">JmjC domain-containing protein</fullName>
    </recommendedName>
</protein>
<dbReference type="SMART" id="SM00558">
    <property type="entry name" value="JmjC"/>
    <property type="match status" value="1"/>
</dbReference>
<evidence type="ECO:0000256" key="8">
    <source>
        <dbReference type="ARBA" id="ARBA00023004"/>
    </source>
</evidence>
<keyword evidence="5" id="KW-0863">Zinc-finger</keyword>
<feature type="domain" description="JmjC" evidence="11">
    <location>
        <begin position="638"/>
        <end position="865"/>
    </location>
</feature>
<evidence type="ECO:0000259" key="11">
    <source>
        <dbReference type="PROSITE" id="PS51184"/>
    </source>
</evidence>
<organism evidence="12 13">
    <name type="scientific">Capsella rubella</name>
    <dbReference type="NCBI Taxonomy" id="81985"/>
    <lineage>
        <taxon>Eukaryota</taxon>
        <taxon>Viridiplantae</taxon>
        <taxon>Streptophyta</taxon>
        <taxon>Embryophyta</taxon>
        <taxon>Tracheophyta</taxon>
        <taxon>Spermatophyta</taxon>
        <taxon>Magnoliopsida</taxon>
        <taxon>eudicotyledons</taxon>
        <taxon>Gunneridae</taxon>
        <taxon>Pentapetalae</taxon>
        <taxon>rosids</taxon>
        <taxon>malvids</taxon>
        <taxon>Brassicales</taxon>
        <taxon>Brassicaceae</taxon>
        <taxon>Camelineae</taxon>
        <taxon>Capsella</taxon>
    </lineage>
</organism>
<keyword evidence="9" id="KW-0539">Nucleus</keyword>
<evidence type="ECO:0000256" key="1">
    <source>
        <dbReference type="ARBA" id="ARBA00001954"/>
    </source>
</evidence>
<dbReference type="KEGG" id="crb:17895764"/>
<keyword evidence="8" id="KW-0408">Iron</keyword>
<dbReference type="OrthoDB" id="1667110at2759"/>
<dbReference type="PROSITE" id="PS51184">
    <property type="entry name" value="JMJC"/>
    <property type="match status" value="1"/>
</dbReference>
<dbReference type="Gene3D" id="2.60.120.650">
    <property type="entry name" value="Cupin"/>
    <property type="match status" value="1"/>
</dbReference>
<evidence type="ECO:0000256" key="5">
    <source>
        <dbReference type="ARBA" id="ARBA00022771"/>
    </source>
</evidence>
<evidence type="ECO:0000256" key="2">
    <source>
        <dbReference type="ARBA" id="ARBA00004123"/>
    </source>
</evidence>